<organism evidence="3 4">
    <name type="scientific">Marivirga salinarum</name>
    <dbReference type="NCBI Taxonomy" id="3059078"/>
    <lineage>
        <taxon>Bacteria</taxon>
        <taxon>Pseudomonadati</taxon>
        <taxon>Bacteroidota</taxon>
        <taxon>Cytophagia</taxon>
        <taxon>Cytophagales</taxon>
        <taxon>Marivirgaceae</taxon>
        <taxon>Marivirga</taxon>
    </lineage>
</organism>
<feature type="transmembrane region" description="Helical" evidence="1">
    <location>
        <begin position="62"/>
        <end position="84"/>
    </location>
</feature>
<reference evidence="3 4" key="1">
    <citation type="submission" date="2023-08" db="EMBL/GenBank/DDBJ databases">
        <title>Comparative genomics and taxonomic characterization of three novel marine species of genus Marivirga.</title>
        <authorList>
            <person name="Muhammad N."/>
            <person name="Kim S.-G."/>
        </authorList>
    </citation>
    <scope>NUCLEOTIDE SEQUENCE [LARGE SCALE GENOMIC DNA]</scope>
    <source>
        <strain evidence="3 4">BDSF4-3</strain>
    </source>
</reference>
<feature type="transmembrane region" description="Helical" evidence="1">
    <location>
        <begin position="22"/>
        <end position="42"/>
    </location>
</feature>
<protein>
    <recommendedName>
        <fullName evidence="2">Golvesin/Xly CBD-like domain-containing protein</fullName>
    </recommendedName>
</protein>
<sequence>MISIKNILTISRFETKVLWRNWFFRILAIAGIGFLTIFNIAVFSEADVPRWAFLSNSWMMPYASLVLISIPQAAAVVFLATGLIKKDKKVDTNEVFFVRPISNLDYVLGKALALFKLFFLLNLVFVLISLIFNITSPYTTFEPLAYIIYPLLTSMPTIMFTTGLSFLLVTILKNQPISIVLLLGLAGVQLIYYFDQFSNILDFVAFRLPMFTSDIAGFQDMEFALLQRSFYFILGIAFLFITAFLLDRLSSHKTTKILTGAIGLVVLAFSAVVMLKLWDMRQNPIELREQMVSLNEKWAEIPNITIVSNSIEIELIENEIKGQSAMLVKNNTPETLNQIYFSLNPALKLDEVLVNGQAVLAEKNLHIVSIPKGFSLAPAQELKVVLNYSGSIQQSAAHLEVDEERYESALDFFMFSLQKKYAFLQADYVLLTKDVMWYPDTEIGYSPKNHSTEKLSFIDFQLKVKTNDGQVAISQGQPIVKGNIYEFRPEYPLPQISLVIGDYVKKEIVVDSIQYAVYHYREHDFLENHLDQLPDTLSSLITDLSNEYEDAQKISYPFKRLQFVETPLQFTAYTKVYETHQAYLQPETVFWPEKGGDIRQFDLRMQLRDMNNQAKAQNQTLTDKQKQANVFKDLVKRVFTKQIGATYTFDGFNLDDANYSIFPNYYTYNTGFVSKEWPLLNRSIANYLINEKQAQRDFSRNRNGISFTEECNDLMRESSLEEIVSEAEFNKIQKSIALKSEYLFSYLGLLVGESNFKSFLYAWVNEHNHQLTHYENLRTALMSEFNLDINPIIQKVYSETSQPAFEILELQKYEVLDGDRKRYQILTKIRNSGDNDGVIEIRFDNIDNSDEDFYRSKVNEEIESEIAGQHSLIKKGETKELGFVLDEKPNNITFNTLISRNIPSEITMPIGTLSKRDGAILFEGERLAPSSKDLEYPEIIVDNEGENFSSFSPIKPTYLKAYLDSRKTTEQKYYGAWDRPYSKWLPTTGSEYYGTDIRSAHFTRSGGGEKIANWTPEIKEAGFYDIYTYMKGKNQNEYRGNDSNGKQYFYHYIIKHADGEDNINYNISNAEPGWNFLGSYYFNENGGSVSLTDECDLRTVYADAIKWVKQ</sequence>
<accession>A0AA51RE11</accession>
<evidence type="ECO:0000313" key="4">
    <source>
        <dbReference type="Proteomes" id="UP001230496"/>
    </source>
</evidence>
<keyword evidence="1" id="KW-0812">Transmembrane</keyword>
<dbReference type="Pfam" id="PF25275">
    <property type="entry name" value="Golvesin_C"/>
    <property type="match status" value="1"/>
</dbReference>
<proteinExistence type="predicted"/>
<dbReference type="EMBL" id="CP129971">
    <property type="protein sequence ID" value="WMN11519.1"/>
    <property type="molecule type" value="Genomic_DNA"/>
</dbReference>
<dbReference type="RefSeq" id="WP_308348821.1">
    <property type="nucleotide sequence ID" value="NZ_CP129971.1"/>
</dbReference>
<dbReference type="AlphaFoldDB" id="A0AA51RE11"/>
<feature type="transmembrane region" description="Helical" evidence="1">
    <location>
        <begin position="176"/>
        <end position="194"/>
    </location>
</feature>
<feature type="transmembrane region" description="Helical" evidence="1">
    <location>
        <begin position="113"/>
        <end position="134"/>
    </location>
</feature>
<dbReference type="Proteomes" id="UP001230496">
    <property type="component" value="Chromosome"/>
</dbReference>
<dbReference type="InterPro" id="IPR033803">
    <property type="entry name" value="CBD-like_Golvesin-Xly"/>
</dbReference>
<keyword evidence="4" id="KW-1185">Reference proteome</keyword>
<evidence type="ECO:0000256" key="1">
    <source>
        <dbReference type="SAM" id="Phobius"/>
    </source>
</evidence>
<keyword evidence="1" id="KW-0472">Membrane</keyword>
<feature type="domain" description="Golvesin/Xly CBD-like" evidence="2">
    <location>
        <begin position="982"/>
        <end position="1108"/>
    </location>
</feature>
<feature type="transmembrane region" description="Helical" evidence="1">
    <location>
        <begin position="229"/>
        <end position="246"/>
    </location>
</feature>
<keyword evidence="1" id="KW-1133">Transmembrane helix</keyword>
<dbReference type="KEGG" id="msaa:QYS49_38675"/>
<gene>
    <name evidence="3" type="ORF">QYS49_38675</name>
</gene>
<evidence type="ECO:0000259" key="2">
    <source>
        <dbReference type="Pfam" id="PF25275"/>
    </source>
</evidence>
<evidence type="ECO:0000313" key="3">
    <source>
        <dbReference type="EMBL" id="WMN11519.1"/>
    </source>
</evidence>
<feature type="transmembrane region" description="Helical" evidence="1">
    <location>
        <begin position="258"/>
        <end position="278"/>
    </location>
</feature>
<feature type="transmembrane region" description="Helical" evidence="1">
    <location>
        <begin position="146"/>
        <end position="169"/>
    </location>
</feature>
<name>A0AA51RE11_9BACT</name>